<evidence type="ECO:0000256" key="1">
    <source>
        <dbReference type="ARBA" id="ARBA00001947"/>
    </source>
</evidence>
<dbReference type="AlphaFoldDB" id="B2A2F8"/>
<dbReference type="CDD" id="cd06262">
    <property type="entry name" value="metallo-hydrolase-like_MBL-fold"/>
    <property type="match status" value="1"/>
</dbReference>
<gene>
    <name evidence="6" type="ordered locus">Nther_1290</name>
</gene>
<name>B2A2F8_NATTJ</name>
<keyword evidence="7" id="KW-1185">Reference proteome</keyword>
<evidence type="ECO:0000256" key="4">
    <source>
        <dbReference type="ARBA" id="ARBA00022833"/>
    </source>
</evidence>
<organism evidence="6 7">
    <name type="scientific">Natranaerobius thermophilus (strain ATCC BAA-1301 / DSM 18059 / JW/NM-WN-LF)</name>
    <dbReference type="NCBI Taxonomy" id="457570"/>
    <lineage>
        <taxon>Bacteria</taxon>
        <taxon>Bacillati</taxon>
        <taxon>Bacillota</taxon>
        <taxon>Clostridia</taxon>
        <taxon>Natranaerobiales</taxon>
        <taxon>Natranaerobiaceae</taxon>
        <taxon>Natranaerobius</taxon>
    </lineage>
</organism>
<dbReference type="InterPro" id="IPR036866">
    <property type="entry name" value="RibonucZ/Hydroxyglut_hydro"/>
</dbReference>
<dbReference type="eggNOG" id="COG0491">
    <property type="taxonomic scope" value="Bacteria"/>
</dbReference>
<dbReference type="EMBL" id="CP001034">
    <property type="protein sequence ID" value="ACB84873.1"/>
    <property type="molecule type" value="Genomic_DNA"/>
</dbReference>
<keyword evidence="4" id="KW-0862">Zinc</keyword>
<dbReference type="Gene3D" id="3.60.15.10">
    <property type="entry name" value="Ribonuclease Z/Hydroxyacylglutathione hydrolase-like"/>
    <property type="match status" value="1"/>
</dbReference>
<dbReference type="HOGENOM" id="CLU_030571_5_4_9"/>
<reference evidence="6 7" key="2">
    <citation type="journal article" date="2011" name="J. Bacteriol.">
        <title>Complete genome sequence of the anaerobic, halophilic alkalithermophile Natranaerobius thermophilus JW/NM-WN-LF.</title>
        <authorList>
            <person name="Zhao B."/>
            <person name="Mesbah N.M."/>
            <person name="Dalin E."/>
            <person name="Goodwin L."/>
            <person name="Nolan M."/>
            <person name="Pitluck S."/>
            <person name="Chertkov O."/>
            <person name="Brettin T.S."/>
            <person name="Han J."/>
            <person name="Larimer F.W."/>
            <person name="Land M.L."/>
            <person name="Hauser L."/>
            <person name="Kyrpides N."/>
            <person name="Wiegel J."/>
        </authorList>
    </citation>
    <scope>NUCLEOTIDE SEQUENCE [LARGE SCALE GENOMIC DNA]</scope>
    <source>
        <strain evidence="7">ATCC BAA-1301 / DSM 18059 / JW/NM-WN-LF</strain>
    </source>
</reference>
<reference evidence="6 7" key="1">
    <citation type="submission" date="2008-04" db="EMBL/GenBank/DDBJ databases">
        <title>Complete sequence of chromosome of Natranaerobius thermophilus JW/NM-WN-LF.</title>
        <authorList>
            <consortium name="US DOE Joint Genome Institute"/>
            <person name="Copeland A."/>
            <person name="Lucas S."/>
            <person name="Lapidus A."/>
            <person name="Glavina del Rio T."/>
            <person name="Dalin E."/>
            <person name="Tice H."/>
            <person name="Bruce D."/>
            <person name="Goodwin L."/>
            <person name="Pitluck S."/>
            <person name="Chertkov O."/>
            <person name="Brettin T."/>
            <person name="Detter J.C."/>
            <person name="Han C."/>
            <person name="Kuske C.R."/>
            <person name="Schmutz J."/>
            <person name="Larimer F."/>
            <person name="Land M."/>
            <person name="Hauser L."/>
            <person name="Kyrpides N."/>
            <person name="Lykidis A."/>
            <person name="Mesbah N.M."/>
            <person name="Wiegel J."/>
        </authorList>
    </citation>
    <scope>NUCLEOTIDE SEQUENCE [LARGE SCALE GENOMIC DNA]</scope>
    <source>
        <strain evidence="7">ATCC BAA-1301 / DSM 18059 / JW/NM-WN-LF</strain>
    </source>
</reference>
<dbReference type="InterPro" id="IPR001279">
    <property type="entry name" value="Metallo-B-lactamas"/>
</dbReference>
<evidence type="ECO:0000313" key="6">
    <source>
        <dbReference type="EMBL" id="ACB84873.1"/>
    </source>
</evidence>
<sequence>MIIEQLVVGELGANCYIVGCQETGEAVIIDPGGNGEKIHQQIKELDMTPSMIINTHGHVDHIGANSYLKEHTDAELGIHPKDAPMLTDPKLNLSMFTGKEIISPSADIHLNDGDSIKVGNLKGEIINTPGHTPGGICIKIDNNLFSGDTLFTEGIGRCDLPGGNQDELLKSIREQLFTLSDDLVVYPGHGGSTTIAHEKRKNPFLK</sequence>
<evidence type="ECO:0000259" key="5">
    <source>
        <dbReference type="SMART" id="SM00849"/>
    </source>
</evidence>
<dbReference type="GO" id="GO:0016787">
    <property type="term" value="F:hydrolase activity"/>
    <property type="evidence" value="ECO:0007669"/>
    <property type="project" value="UniProtKB-KW"/>
</dbReference>
<dbReference type="PANTHER" id="PTHR46233">
    <property type="entry name" value="HYDROXYACYLGLUTATHIONE HYDROLASE GLOC"/>
    <property type="match status" value="1"/>
</dbReference>
<proteinExistence type="predicted"/>
<keyword evidence="3" id="KW-0378">Hydrolase</keyword>
<dbReference type="SUPFAM" id="SSF56281">
    <property type="entry name" value="Metallo-hydrolase/oxidoreductase"/>
    <property type="match status" value="1"/>
</dbReference>
<accession>B2A2F8</accession>
<evidence type="ECO:0000256" key="3">
    <source>
        <dbReference type="ARBA" id="ARBA00022801"/>
    </source>
</evidence>
<dbReference type="SMART" id="SM00849">
    <property type="entry name" value="Lactamase_B"/>
    <property type="match status" value="1"/>
</dbReference>
<dbReference type="KEGG" id="nth:Nther_1290"/>
<protein>
    <submittedName>
        <fullName evidence="6">Beta-lactamase domain protein</fullName>
    </submittedName>
</protein>
<dbReference type="RefSeq" id="WP_012447748.1">
    <property type="nucleotide sequence ID" value="NC_010718.1"/>
</dbReference>
<comment type="cofactor">
    <cofactor evidence="1">
        <name>Zn(2+)</name>
        <dbReference type="ChEBI" id="CHEBI:29105"/>
    </cofactor>
</comment>
<dbReference type="PANTHER" id="PTHR46233:SF3">
    <property type="entry name" value="HYDROXYACYLGLUTATHIONE HYDROLASE GLOC"/>
    <property type="match status" value="1"/>
</dbReference>
<dbReference type="GO" id="GO:0046872">
    <property type="term" value="F:metal ion binding"/>
    <property type="evidence" value="ECO:0007669"/>
    <property type="project" value="UniProtKB-KW"/>
</dbReference>
<dbReference type="FunCoup" id="B2A2F8">
    <property type="interactions" value="294"/>
</dbReference>
<dbReference type="InParanoid" id="B2A2F8"/>
<dbReference type="STRING" id="457570.Nther_1290"/>
<dbReference type="Proteomes" id="UP000001683">
    <property type="component" value="Chromosome"/>
</dbReference>
<evidence type="ECO:0000313" key="7">
    <source>
        <dbReference type="Proteomes" id="UP000001683"/>
    </source>
</evidence>
<dbReference type="OrthoDB" id="9802248at2"/>
<feature type="domain" description="Metallo-beta-lactamase" evidence="5">
    <location>
        <begin position="12"/>
        <end position="189"/>
    </location>
</feature>
<evidence type="ECO:0000256" key="2">
    <source>
        <dbReference type="ARBA" id="ARBA00022723"/>
    </source>
</evidence>
<dbReference type="Pfam" id="PF00753">
    <property type="entry name" value="Lactamase_B"/>
    <property type="match status" value="1"/>
</dbReference>
<keyword evidence="2" id="KW-0479">Metal-binding</keyword>
<dbReference type="InterPro" id="IPR051453">
    <property type="entry name" value="MBL_Glyoxalase_II"/>
</dbReference>